<dbReference type="CDD" id="cd00118">
    <property type="entry name" value="LysM"/>
    <property type="match status" value="1"/>
</dbReference>
<evidence type="ECO:0000313" key="13">
    <source>
        <dbReference type="Proteomes" id="UP000592294"/>
    </source>
</evidence>
<organism evidence="12 13">
    <name type="scientific">Allochromatium humboldtianum</name>
    <dbReference type="NCBI Taxonomy" id="504901"/>
    <lineage>
        <taxon>Bacteria</taxon>
        <taxon>Pseudomonadati</taxon>
        <taxon>Pseudomonadota</taxon>
        <taxon>Gammaproteobacteria</taxon>
        <taxon>Chromatiales</taxon>
        <taxon>Chromatiaceae</taxon>
        <taxon>Allochromatium</taxon>
    </lineage>
</organism>
<evidence type="ECO:0000313" key="12">
    <source>
        <dbReference type="EMBL" id="NVZ11304.1"/>
    </source>
</evidence>
<dbReference type="PROSITE" id="PS51782">
    <property type="entry name" value="LYSM"/>
    <property type="match status" value="1"/>
</dbReference>
<comment type="subcellular location">
    <subcellularLocation>
        <location evidence="2">Periplasm</location>
    </subcellularLocation>
</comment>
<dbReference type="SMART" id="SM00257">
    <property type="entry name" value="LysM"/>
    <property type="match status" value="1"/>
</dbReference>
<comment type="similarity">
    <text evidence="3">Belongs to the N-acetylmuramoyl-L-alanine amidase 3 family.</text>
</comment>
<evidence type="ECO:0000256" key="8">
    <source>
        <dbReference type="ARBA" id="ARBA00023316"/>
    </source>
</evidence>
<feature type="domain" description="LysM" evidence="11">
    <location>
        <begin position="414"/>
        <end position="458"/>
    </location>
</feature>
<name>A0A850RBD9_9GAMM</name>
<reference evidence="12 13" key="1">
    <citation type="submission" date="2020-06" db="EMBL/GenBank/DDBJ databases">
        <title>Whole-genome sequence of Allochromatium humboldtianum DSM 21881, type strain.</title>
        <authorList>
            <person name="Kyndt J.A."/>
            <person name="Meyer T.E."/>
        </authorList>
    </citation>
    <scope>NUCLEOTIDE SEQUENCE [LARGE SCALE GENOMIC DNA]</scope>
    <source>
        <strain evidence="12 13">DSM 21881</strain>
    </source>
</reference>
<gene>
    <name evidence="12" type="ORF">HW932_18805</name>
</gene>
<dbReference type="PANTHER" id="PTHR30404:SF0">
    <property type="entry name" value="N-ACETYLMURAMOYL-L-ALANINE AMIDASE AMIC"/>
    <property type="match status" value="1"/>
</dbReference>
<dbReference type="SUPFAM" id="SSF53187">
    <property type="entry name" value="Zn-dependent exopeptidases"/>
    <property type="match status" value="1"/>
</dbReference>
<evidence type="ECO:0000256" key="2">
    <source>
        <dbReference type="ARBA" id="ARBA00004418"/>
    </source>
</evidence>
<dbReference type="GO" id="GO:0071555">
    <property type="term" value="P:cell wall organization"/>
    <property type="evidence" value="ECO:0007669"/>
    <property type="project" value="UniProtKB-KW"/>
</dbReference>
<keyword evidence="5 10" id="KW-0732">Signal</keyword>
<sequence length="462" mass="49329">MNRFIVLFLLLIALPVAAVAVEVDCHWNPGNSGRTQLLLGVTAPAAHRIFTLDQPDRVVIDIAGARMRGDLPAARTDDPLLIGVRAGVRPNGDLRIVLDLKQPVRVKSFADKTGGSQPRLIVELIPKSFGGGGLQPVSNQGAAQPVWSSRGRTAIVAIDAGHGGEDPGAIGPNGTREKDVTLAIARKLERLIERESGIRAVMVRDGDHYVGLRERTLIAREHKADLFVSIHADAYDNPDAQGSSVYTISHGAASSEAAGWLADRENKADLIGGVDLATSDDVLASVLLDMTQNATMEHSTEAAASVLRYLKRVGVVHKGDVQRAGFVVLKSPDIPSLLVEMAFISNVHEEQRLRSNLYQQRMAEAILAGIKGYFAKYPPQGVLAADAGRGIERSGSSAAHGLRSASRTRASGLREYVISQGDTLSGIAKRHRVSLSSLRAENGLSDTDMIQVGQVIAIPTDS</sequence>
<dbReference type="Proteomes" id="UP000592294">
    <property type="component" value="Unassembled WGS sequence"/>
</dbReference>
<dbReference type="GO" id="GO:0030288">
    <property type="term" value="C:outer membrane-bounded periplasmic space"/>
    <property type="evidence" value="ECO:0007669"/>
    <property type="project" value="TreeGrafter"/>
</dbReference>
<keyword evidence="13" id="KW-1185">Reference proteome</keyword>
<evidence type="ECO:0000256" key="1">
    <source>
        <dbReference type="ARBA" id="ARBA00001561"/>
    </source>
</evidence>
<evidence type="ECO:0000256" key="10">
    <source>
        <dbReference type="SAM" id="SignalP"/>
    </source>
</evidence>
<dbReference type="Pfam" id="PF11741">
    <property type="entry name" value="AMIN"/>
    <property type="match status" value="1"/>
</dbReference>
<dbReference type="EMBL" id="JABZEO010000019">
    <property type="protein sequence ID" value="NVZ11304.1"/>
    <property type="molecule type" value="Genomic_DNA"/>
</dbReference>
<feature type="signal peptide" evidence="10">
    <location>
        <begin position="1"/>
        <end position="20"/>
    </location>
</feature>
<keyword evidence="7" id="KW-0378">Hydrolase</keyword>
<dbReference type="Pfam" id="PF01476">
    <property type="entry name" value="LysM"/>
    <property type="match status" value="1"/>
</dbReference>
<protein>
    <recommendedName>
        <fullName evidence="9">N-acetylmuramoyl-L-alanine amidase AmiC</fullName>
        <ecNumber evidence="4">3.5.1.28</ecNumber>
    </recommendedName>
</protein>
<feature type="chain" id="PRO_5033055860" description="N-acetylmuramoyl-L-alanine amidase AmiC" evidence="10">
    <location>
        <begin position="21"/>
        <end position="462"/>
    </location>
</feature>
<evidence type="ECO:0000256" key="4">
    <source>
        <dbReference type="ARBA" id="ARBA00011901"/>
    </source>
</evidence>
<dbReference type="GO" id="GO:0009253">
    <property type="term" value="P:peptidoglycan catabolic process"/>
    <property type="evidence" value="ECO:0007669"/>
    <property type="project" value="InterPro"/>
</dbReference>
<dbReference type="InterPro" id="IPR050695">
    <property type="entry name" value="N-acetylmuramoyl_amidase_3"/>
</dbReference>
<dbReference type="SUPFAM" id="SSF54106">
    <property type="entry name" value="LysM domain"/>
    <property type="match status" value="1"/>
</dbReference>
<dbReference type="InterPro" id="IPR002508">
    <property type="entry name" value="MurNAc-LAA_cat"/>
</dbReference>
<evidence type="ECO:0000256" key="9">
    <source>
        <dbReference type="ARBA" id="ARBA00074581"/>
    </source>
</evidence>
<dbReference type="InterPro" id="IPR018392">
    <property type="entry name" value="LysM"/>
</dbReference>
<comment type="caution">
    <text evidence="12">The sequence shown here is derived from an EMBL/GenBank/DDBJ whole genome shotgun (WGS) entry which is preliminary data.</text>
</comment>
<evidence type="ECO:0000256" key="5">
    <source>
        <dbReference type="ARBA" id="ARBA00022729"/>
    </source>
</evidence>
<dbReference type="Gene3D" id="3.40.630.40">
    <property type="entry name" value="Zn-dependent exopeptidases"/>
    <property type="match status" value="1"/>
</dbReference>
<dbReference type="Gene3D" id="3.10.350.10">
    <property type="entry name" value="LysM domain"/>
    <property type="match status" value="1"/>
</dbReference>
<keyword evidence="6" id="KW-0574">Periplasm</keyword>
<dbReference type="EC" id="3.5.1.28" evidence="4"/>
<dbReference type="SMART" id="SM00646">
    <property type="entry name" value="Ami_3"/>
    <property type="match status" value="1"/>
</dbReference>
<dbReference type="InterPro" id="IPR036779">
    <property type="entry name" value="LysM_dom_sf"/>
</dbReference>
<dbReference type="CDD" id="cd02696">
    <property type="entry name" value="MurNAc-LAA"/>
    <property type="match status" value="1"/>
</dbReference>
<evidence type="ECO:0000259" key="11">
    <source>
        <dbReference type="PROSITE" id="PS51782"/>
    </source>
</evidence>
<keyword evidence="8" id="KW-0961">Cell wall biogenesis/degradation</keyword>
<dbReference type="AlphaFoldDB" id="A0A850RBD9"/>
<evidence type="ECO:0000256" key="6">
    <source>
        <dbReference type="ARBA" id="ARBA00022764"/>
    </source>
</evidence>
<comment type="catalytic activity">
    <reaction evidence="1">
        <text>Hydrolyzes the link between N-acetylmuramoyl residues and L-amino acid residues in certain cell-wall glycopeptides.</text>
        <dbReference type="EC" id="3.5.1.28"/>
    </reaction>
</comment>
<dbReference type="RefSeq" id="WP_176978005.1">
    <property type="nucleotide sequence ID" value="NZ_JABZEO010000019.1"/>
</dbReference>
<dbReference type="Pfam" id="PF01520">
    <property type="entry name" value="Amidase_3"/>
    <property type="match status" value="1"/>
</dbReference>
<evidence type="ECO:0000256" key="7">
    <source>
        <dbReference type="ARBA" id="ARBA00022801"/>
    </source>
</evidence>
<dbReference type="Gene3D" id="2.60.40.3500">
    <property type="match status" value="1"/>
</dbReference>
<dbReference type="InterPro" id="IPR021731">
    <property type="entry name" value="AMIN_dom"/>
</dbReference>
<dbReference type="PANTHER" id="PTHR30404">
    <property type="entry name" value="N-ACETYLMURAMOYL-L-ALANINE AMIDASE"/>
    <property type="match status" value="1"/>
</dbReference>
<proteinExistence type="inferred from homology"/>
<accession>A0A850RBD9</accession>
<dbReference type="FunFam" id="3.40.630.40:FF:000001">
    <property type="entry name" value="N-acetylmuramoyl-L-alanine amidase"/>
    <property type="match status" value="1"/>
</dbReference>
<evidence type="ECO:0000256" key="3">
    <source>
        <dbReference type="ARBA" id="ARBA00010860"/>
    </source>
</evidence>
<dbReference type="GO" id="GO:0008745">
    <property type="term" value="F:N-acetylmuramoyl-L-alanine amidase activity"/>
    <property type="evidence" value="ECO:0007669"/>
    <property type="project" value="UniProtKB-EC"/>
</dbReference>